<evidence type="ECO:0000313" key="11">
    <source>
        <dbReference type="EMBL" id="SFK28731.1"/>
    </source>
</evidence>
<keyword evidence="8" id="KW-0460">Magnesium</keyword>
<comment type="similarity">
    <text evidence="9">Belongs to the MntA antitoxin family.</text>
</comment>
<dbReference type="PANTHER" id="PTHR33571">
    <property type="entry name" value="SSL8005 PROTEIN"/>
    <property type="match status" value="1"/>
</dbReference>
<proteinExistence type="inferred from homology"/>
<keyword evidence="12" id="KW-1185">Reference proteome</keyword>
<organism evidence="11 12">
    <name type="scientific">Falsiroseomonas stagni DSM 19981</name>
    <dbReference type="NCBI Taxonomy" id="1123062"/>
    <lineage>
        <taxon>Bacteria</taxon>
        <taxon>Pseudomonadati</taxon>
        <taxon>Pseudomonadota</taxon>
        <taxon>Alphaproteobacteria</taxon>
        <taxon>Acetobacterales</taxon>
        <taxon>Roseomonadaceae</taxon>
        <taxon>Falsiroseomonas</taxon>
    </lineage>
</organism>
<dbReference type="EMBL" id="FOSQ01000001">
    <property type="protein sequence ID" value="SFK28731.1"/>
    <property type="molecule type" value="Genomic_DNA"/>
</dbReference>
<keyword evidence="4" id="KW-0548">Nucleotidyltransferase</keyword>
<evidence type="ECO:0000256" key="9">
    <source>
        <dbReference type="ARBA" id="ARBA00038276"/>
    </source>
</evidence>
<dbReference type="Gene3D" id="3.30.460.10">
    <property type="entry name" value="Beta Polymerase, domain 2"/>
    <property type="match status" value="1"/>
</dbReference>
<dbReference type="GO" id="GO:0016779">
    <property type="term" value="F:nucleotidyltransferase activity"/>
    <property type="evidence" value="ECO:0007669"/>
    <property type="project" value="UniProtKB-KW"/>
</dbReference>
<keyword evidence="7" id="KW-0067">ATP-binding</keyword>
<dbReference type="InterPro" id="IPR043519">
    <property type="entry name" value="NT_sf"/>
</dbReference>
<dbReference type="GO" id="GO:0005524">
    <property type="term" value="F:ATP binding"/>
    <property type="evidence" value="ECO:0007669"/>
    <property type="project" value="UniProtKB-KW"/>
</dbReference>
<dbReference type="AlphaFoldDB" id="A0A1I3YBT9"/>
<dbReference type="GO" id="GO:0046872">
    <property type="term" value="F:metal ion binding"/>
    <property type="evidence" value="ECO:0007669"/>
    <property type="project" value="UniProtKB-KW"/>
</dbReference>
<keyword evidence="6" id="KW-0547">Nucleotide-binding</keyword>
<dbReference type="STRING" id="1123062.SAMN02745775_1011107"/>
<protein>
    <recommendedName>
        <fullName evidence="10">Polymerase nucleotidyl transferase domain-containing protein</fullName>
    </recommendedName>
</protein>
<evidence type="ECO:0000256" key="6">
    <source>
        <dbReference type="ARBA" id="ARBA00022741"/>
    </source>
</evidence>
<gene>
    <name evidence="11" type="ORF">SAMN02745775_1011107</name>
</gene>
<accession>A0A1I3YBT9</accession>
<evidence type="ECO:0000256" key="8">
    <source>
        <dbReference type="ARBA" id="ARBA00022842"/>
    </source>
</evidence>
<name>A0A1I3YBT9_9PROT</name>
<keyword evidence="5" id="KW-0479">Metal-binding</keyword>
<feature type="domain" description="Polymerase nucleotidyl transferase" evidence="10">
    <location>
        <begin position="12"/>
        <end position="80"/>
    </location>
</feature>
<reference evidence="11 12" key="1">
    <citation type="submission" date="2016-10" db="EMBL/GenBank/DDBJ databases">
        <authorList>
            <person name="de Groot N.N."/>
        </authorList>
    </citation>
    <scope>NUCLEOTIDE SEQUENCE [LARGE SCALE GENOMIC DNA]</scope>
    <source>
        <strain evidence="11 12">DSM 19981</strain>
    </source>
</reference>
<comment type="cofactor">
    <cofactor evidence="1">
        <name>Mg(2+)</name>
        <dbReference type="ChEBI" id="CHEBI:18420"/>
    </cofactor>
</comment>
<evidence type="ECO:0000256" key="2">
    <source>
        <dbReference type="ARBA" id="ARBA00022649"/>
    </source>
</evidence>
<keyword evidence="2" id="KW-1277">Toxin-antitoxin system</keyword>
<dbReference type="InterPro" id="IPR052038">
    <property type="entry name" value="Type-VII_TA_antitoxin"/>
</dbReference>
<evidence type="ECO:0000256" key="5">
    <source>
        <dbReference type="ARBA" id="ARBA00022723"/>
    </source>
</evidence>
<evidence type="ECO:0000256" key="3">
    <source>
        <dbReference type="ARBA" id="ARBA00022679"/>
    </source>
</evidence>
<dbReference type="CDD" id="cd05403">
    <property type="entry name" value="NT_KNTase_like"/>
    <property type="match status" value="1"/>
</dbReference>
<dbReference type="InterPro" id="IPR002934">
    <property type="entry name" value="Polymerase_NTP_transf_dom"/>
</dbReference>
<keyword evidence="3" id="KW-0808">Transferase</keyword>
<evidence type="ECO:0000313" key="12">
    <source>
        <dbReference type="Proteomes" id="UP000199473"/>
    </source>
</evidence>
<evidence type="ECO:0000259" key="10">
    <source>
        <dbReference type="Pfam" id="PF01909"/>
    </source>
</evidence>
<dbReference type="OrthoDB" id="9809323at2"/>
<dbReference type="RefSeq" id="WP_092956549.1">
    <property type="nucleotide sequence ID" value="NZ_FOSQ01000001.1"/>
</dbReference>
<sequence>MHPEILRHRDAIAALCRRFGVTRLEVFGSAARGDDFDPARSDVDLLVEFEPGSQRDFAALVEFEEALETVFGRKVDVLERHVLMASHNYIRRRSILADARPFYTETRHAA</sequence>
<dbReference type="SUPFAM" id="SSF81301">
    <property type="entry name" value="Nucleotidyltransferase"/>
    <property type="match status" value="1"/>
</dbReference>
<dbReference type="Pfam" id="PF01909">
    <property type="entry name" value="NTP_transf_2"/>
    <property type="match status" value="1"/>
</dbReference>
<evidence type="ECO:0000256" key="4">
    <source>
        <dbReference type="ARBA" id="ARBA00022695"/>
    </source>
</evidence>
<evidence type="ECO:0000256" key="7">
    <source>
        <dbReference type="ARBA" id="ARBA00022840"/>
    </source>
</evidence>
<dbReference type="PANTHER" id="PTHR33571:SF12">
    <property type="entry name" value="BSL3053 PROTEIN"/>
    <property type="match status" value="1"/>
</dbReference>
<dbReference type="Proteomes" id="UP000199473">
    <property type="component" value="Unassembled WGS sequence"/>
</dbReference>
<evidence type="ECO:0000256" key="1">
    <source>
        <dbReference type="ARBA" id="ARBA00001946"/>
    </source>
</evidence>